<comment type="caution">
    <text evidence="2">The sequence shown here is derived from an EMBL/GenBank/DDBJ whole genome shotgun (WGS) entry which is preliminary data.</text>
</comment>
<feature type="compositionally biased region" description="Basic and acidic residues" evidence="1">
    <location>
        <begin position="1"/>
        <end position="17"/>
    </location>
</feature>
<reference evidence="2" key="2">
    <citation type="submission" date="2021-08" db="EMBL/GenBank/DDBJ databases">
        <authorList>
            <person name="Tani A."/>
            <person name="Ola A."/>
            <person name="Ogura Y."/>
            <person name="Katsura K."/>
            <person name="Hayashi T."/>
        </authorList>
    </citation>
    <scope>NUCLEOTIDE SEQUENCE</scope>
    <source>
        <strain evidence="2">DSM 19015</strain>
    </source>
</reference>
<protein>
    <submittedName>
        <fullName evidence="2">Uncharacterized protein</fullName>
    </submittedName>
</protein>
<evidence type="ECO:0000313" key="2">
    <source>
        <dbReference type="EMBL" id="GJD97315.1"/>
    </source>
</evidence>
<accession>A0ABQ4S3X9</accession>
<reference evidence="2" key="1">
    <citation type="journal article" date="2021" name="Front. Microbiol.">
        <title>Comprehensive Comparative Genomics and Phenotyping of Methylobacterium Species.</title>
        <authorList>
            <person name="Alessa O."/>
            <person name="Ogura Y."/>
            <person name="Fujitani Y."/>
            <person name="Takami H."/>
            <person name="Hayashi T."/>
            <person name="Sahin N."/>
            <person name="Tani A."/>
        </authorList>
    </citation>
    <scope>NUCLEOTIDE SEQUENCE</scope>
    <source>
        <strain evidence="2">DSM 19015</strain>
    </source>
</reference>
<proteinExistence type="predicted"/>
<dbReference type="EMBL" id="BPQP01000088">
    <property type="protein sequence ID" value="GJD97315.1"/>
    <property type="molecule type" value="Genomic_DNA"/>
</dbReference>
<keyword evidence="3" id="KW-1185">Reference proteome</keyword>
<evidence type="ECO:0000313" key="3">
    <source>
        <dbReference type="Proteomes" id="UP001055125"/>
    </source>
</evidence>
<dbReference type="Proteomes" id="UP001055125">
    <property type="component" value="Unassembled WGS sequence"/>
</dbReference>
<evidence type="ECO:0000256" key="1">
    <source>
        <dbReference type="SAM" id="MobiDB-lite"/>
    </source>
</evidence>
<organism evidence="2 3">
    <name type="scientific">Methylobacterium iners</name>
    <dbReference type="NCBI Taxonomy" id="418707"/>
    <lineage>
        <taxon>Bacteria</taxon>
        <taxon>Pseudomonadati</taxon>
        <taxon>Pseudomonadota</taxon>
        <taxon>Alphaproteobacteria</taxon>
        <taxon>Hyphomicrobiales</taxon>
        <taxon>Methylobacteriaceae</taxon>
        <taxon>Methylobacterium</taxon>
    </lineage>
</organism>
<sequence length="46" mass="5100">MFIGPKSERRPANEKARRGANRAGLAQSYGCEAAMLGHMPNWKRSP</sequence>
<gene>
    <name evidence="2" type="ORF">OCOJLMKI_4544</name>
</gene>
<feature type="region of interest" description="Disordered" evidence="1">
    <location>
        <begin position="1"/>
        <end position="24"/>
    </location>
</feature>
<name>A0ABQ4S3X9_9HYPH</name>